<evidence type="ECO:0000256" key="6">
    <source>
        <dbReference type="ARBA" id="ARBA00023002"/>
    </source>
</evidence>
<evidence type="ECO:0000256" key="9">
    <source>
        <dbReference type="RuleBase" id="RU362068"/>
    </source>
</evidence>
<dbReference type="GO" id="GO:0005737">
    <property type="term" value="C:cytoplasm"/>
    <property type="evidence" value="ECO:0007669"/>
    <property type="project" value="TreeGrafter"/>
</dbReference>
<dbReference type="FunFam" id="1.10.1040.10:FF:000017">
    <property type="entry name" value="2-dehydropantoate 2-reductase"/>
    <property type="match status" value="1"/>
</dbReference>
<evidence type="ECO:0000256" key="8">
    <source>
        <dbReference type="ARBA" id="ARBA00048793"/>
    </source>
</evidence>
<comment type="pathway">
    <text evidence="1 9">Cofactor biosynthesis; (R)-pantothenate biosynthesis; (R)-pantoate from 3-methyl-2-oxobutanoate: step 2/2.</text>
</comment>
<dbReference type="InterPro" id="IPR013328">
    <property type="entry name" value="6PGD_dom2"/>
</dbReference>
<evidence type="ECO:0000256" key="1">
    <source>
        <dbReference type="ARBA" id="ARBA00004994"/>
    </source>
</evidence>
<dbReference type="AlphaFoldDB" id="A0A3E1NYL6"/>
<dbReference type="Gene3D" id="3.40.50.720">
    <property type="entry name" value="NAD(P)-binding Rossmann-like Domain"/>
    <property type="match status" value="1"/>
</dbReference>
<reference evidence="12 13" key="1">
    <citation type="submission" date="2018-08" db="EMBL/GenBank/DDBJ databases">
        <title>Chitinophaga sp. K20C18050901, a novel bacterium isolated from forest soil.</title>
        <authorList>
            <person name="Wang C."/>
        </authorList>
    </citation>
    <scope>NUCLEOTIDE SEQUENCE [LARGE SCALE GENOMIC DNA]</scope>
    <source>
        <strain evidence="12 13">K20C18050901</strain>
    </source>
</reference>
<sequence length="305" mass="33294">MIMKYAIVGTGAIGGLYGAMLANAGEEVHFLLNSDYAIVKEEGLHVISEVFSNIHLDKVNAYQHAADMPVCDVILVCLKTTSNESVLPSLVQPLLHDGSVIILIQNGLGVEADVAAQFPGTGVAGATALISVNKVGPGQMHHLDYGDLEIGNFNIEDAGMIDRVVAAFDRTGLIAKKAEDLNTLRWRKLVWNITFNGMCVVLNTTADKLLADRATYNLSKEIMHEVILGANACGALLPEAMVYDMLQFTIAMRPYAPSMKLDYDAGRPMELRYIYENPVAMAKAAGYYMSKVDMLLQQLLFLSKY</sequence>
<name>A0A3E1NYL6_9BACT</name>
<dbReference type="NCBIfam" id="TIGR00745">
    <property type="entry name" value="apbA_panE"/>
    <property type="match status" value="1"/>
</dbReference>
<evidence type="ECO:0000259" key="10">
    <source>
        <dbReference type="Pfam" id="PF02558"/>
    </source>
</evidence>
<dbReference type="Proteomes" id="UP000261174">
    <property type="component" value="Unassembled WGS sequence"/>
</dbReference>
<dbReference type="GO" id="GO:0008677">
    <property type="term" value="F:2-dehydropantoate 2-reductase activity"/>
    <property type="evidence" value="ECO:0007669"/>
    <property type="project" value="UniProtKB-EC"/>
</dbReference>
<dbReference type="EMBL" id="QTJV01000008">
    <property type="protein sequence ID" value="RFM33047.1"/>
    <property type="molecule type" value="Genomic_DNA"/>
</dbReference>
<dbReference type="InterPro" id="IPR036291">
    <property type="entry name" value="NAD(P)-bd_dom_sf"/>
</dbReference>
<keyword evidence="13" id="KW-1185">Reference proteome</keyword>
<keyword evidence="5 9" id="KW-0521">NADP</keyword>
<dbReference type="Pfam" id="PF02558">
    <property type="entry name" value="ApbA"/>
    <property type="match status" value="1"/>
</dbReference>
<dbReference type="OrthoDB" id="9800163at2"/>
<dbReference type="Pfam" id="PF08546">
    <property type="entry name" value="ApbA_C"/>
    <property type="match status" value="1"/>
</dbReference>
<keyword evidence="6 9" id="KW-0560">Oxidoreductase</keyword>
<feature type="domain" description="Ketopantoate reductase N-terminal" evidence="10">
    <location>
        <begin position="5"/>
        <end position="153"/>
    </location>
</feature>
<evidence type="ECO:0000256" key="4">
    <source>
        <dbReference type="ARBA" id="ARBA00019465"/>
    </source>
</evidence>
<dbReference type="InterPro" id="IPR013752">
    <property type="entry name" value="KPA_reductase"/>
</dbReference>
<proteinExistence type="inferred from homology"/>
<comment type="catalytic activity">
    <reaction evidence="8 9">
        <text>(R)-pantoate + NADP(+) = 2-dehydropantoate + NADPH + H(+)</text>
        <dbReference type="Rhea" id="RHEA:16233"/>
        <dbReference type="ChEBI" id="CHEBI:11561"/>
        <dbReference type="ChEBI" id="CHEBI:15378"/>
        <dbReference type="ChEBI" id="CHEBI:15980"/>
        <dbReference type="ChEBI" id="CHEBI:57783"/>
        <dbReference type="ChEBI" id="CHEBI:58349"/>
        <dbReference type="EC" id="1.1.1.169"/>
    </reaction>
</comment>
<dbReference type="SUPFAM" id="SSF48179">
    <property type="entry name" value="6-phosphogluconate dehydrogenase C-terminal domain-like"/>
    <property type="match status" value="1"/>
</dbReference>
<comment type="caution">
    <text evidence="12">The sequence shown here is derived from an EMBL/GenBank/DDBJ whole genome shotgun (WGS) entry which is preliminary data.</text>
</comment>
<evidence type="ECO:0000256" key="3">
    <source>
        <dbReference type="ARBA" id="ARBA00013014"/>
    </source>
</evidence>
<dbReference type="PANTHER" id="PTHR21708">
    <property type="entry name" value="PROBABLE 2-DEHYDROPANTOATE 2-REDUCTASE"/>
    <property type="match status" value="1"/>
</dbReference>
<dbReference type="InterPro" id="IPR003710">
    <property type="entry name" value="ApbA"/>
</dbReference>
<accession>A0A3E1NYL6</accession>
<evidence type="ECO:0000259" key="11">
    <source>
        <dbReference type="Pfam" id="PF08546"/>
    </source>
</evidence>
<evidence type="ECO:0000256" key="5">
    <source>
        <dbReference type="ARBA" id="ARBA00022857"/>
    </source>
</evidence>
<comment type="similarity">
    <text evidence="2 9">Belongs to the ketopantoate reductase family.</text>
</comment>
<feature type="domain" description="Ketopantoate reductase C-terminal" evidence="11">
    <location>
        <begin position="181"/>
        <end position="299"/>
    </location>
</feature>
<dbReference type="Gene3D" id="1.10.1040.10">
    <property type="entry name" value="N-(1-d-carboxylethyl)-l-norvaline Dehydrogenase, domain 2"/>
    <property type="match status" value="1"/>
</dbReference>
<dbReference type="EC" id="1.1.1.169" evidence="3 9"/>
<gene>
    <name evidence="12" type="ORF">DXN04_21695</name>
</gene>
<dbReference type="GO" id="GO:0015940">
    <property type="term" value="P:pantothenate biosynthetic process"/>
    <property type="evidence" value="ECO:0007669"/>
    <property type="project" value="UniProtKB-UniPathway"/>
</dbReference>
<comment type="function">
    <text evidence="9">Catalyzes the NADPH-dependent reduction of ketopantoate into pantoic acid.</text>
</comment>
<dbReference type="InterPro" id="IPR013332">
    <property type="entry name" value="KPR_N"/>
</dbReference>
<evidence type="ECO:0000256" key="2">
    <source>
        <dbReference type="ARBA" id="ARBA00007870"/>
    </source>
</evidence>
<organism evidence="12 13">
    <name type="scientific">Chitinophaga silvisoli</name>
    <dbReference type="NCBI Taxonomy" id="2291814"/>
    <lineage>
        <taxon>Bacteria</taxon>
        <taxon>Pseudomonadati</taxon>
        <taxon>Bacteroidota</taxon>
        <taxon>Chitinophagia</taxon>
        <taxon>Chitinophagales</taxon>
        <taxon>Chitinophagaceae</taxon>
        <taxon>Chitinophaga</taxon>
    </lineage>
</organism>
<evidence type="ECO:0000313" key="13">
    <source>
        <dbReference type="Proteomes" id="UP000261174"/>
    </source>
</evidence>
<dbReference type="UniPathway" id="UPA00028">
    <property type="reaction ID" value="UER00004"/>
</dbReference>
<dbReference type="PANTHER" id="PTHR21708:SF26">
    <property type="entry name" value="2-DEHYDROPANTOATE 2-REDUCTASE"/>
    <property type="match status" value="1"/>
</dbReference>
<evidence type="ECO:0000256" key="7">
    <source>
        <dbReference type="ARBA" id="ARBA00032024"/>
    </source>
</evidence>
<dbReference type="InterPro" id="IPR008927">
    <property type="entry name" value="6-PGluconate_DH-like_C_sf"/>
</dbReference>
<keyword evidence="9" id="KW-0566">Pantothenate biosynthesis</keyword>
<dbReference type="SUPFAM" id="SSF51735">
    <property type="entry name" value="NAD(P)-binding Rossmann-fold domains"/>
    <property type="match status" value="1"/>
</dbReference>
<dbReference type="InterPro" id="IPR051402">
    <property type="entry name" value="KPR-Related"/>
</dbReference>
<protein>
    <recommendedName>
        <fullName evidence="4 9">2-dehydropantoate 2-reductase</fullName>
        <ecNumber evidence="3 9">1.1.1.169</ecNumber>
    </recommendedName>
    <alternativeName>
        <fullName evidence="7 9">Ketopantoate reductase</fullName>
    </alternativeName>
</protein>
<evidence type="ECO:0000313" key="12">
    <source>
        <dbReference type="EMBL" id="RFM33047.1"/>
    </source>
</evidence>